<dbReference type="InterPro" id="IPR029039">
    <property type="entry name" value="Flavoprotein-like_sf"/>
</dbReference>
<evidence type="ECO:0000313" key="2">
    <source>
        <dbReference type="Proteomes" id="UP000620133"/>
    </source>
</evidence>
<dbReference type="KEGG" id="manr:MPAN_010670"/>
<dbReference type="Gene3D" id="3.40.50.360">
    <property type="match status" value="1"/>
</dbReference>
<sequence length="144" mass="16684">MKKCIVYYSKTGHTKNVVDKFNDFDVFVVSAESDDPNNDHPVLTNIPDILTYDHIIFACPVHGFQMSKIMRAYMIGLKDLNHKVIDLFVTHLFRFSFLGGNQTLKQMTRIIKARGGHVRYQTSINRRSKNSNDVMIEIIKKYSK</sequence>
<dbReference type="SUPFAM" id="SSF52218">
    <property type="entry name" value="Flavoproteins"/>
    <property type="match status" value="1"/>
</dbReference>
<gene>
    <name evidence="1" type="ORF">MPAN_010670</name>
</gene>
<dbReference type="Proteomes" id="UP000620133">
    <property type="component" value="Chromosome"/>
</dbReference>
<evidence type="ECO:0008006" key="3">
    <source>
        <dbReference type="Google" id="ProtNLM"/>
    </source>
</evidence>
<dbReference type="EMBL" id="AP024412">
    <property type="protein sequence ID" value="BCR36174.1"/>
    <property type="molecule type" value="Genomic_DNA"/>
</dbReference>
<organism evidence="1 2">
    <name type="scientific">Mariniplasma anaerobium</name>
    <dbReference type="NCBI Taxonomy" id="2735436"/>
    <lineage>
        <taxon>Bacteria</taxon>
        <taxon>Bacillati</taxon>
        <taxon>Mycoplasmatota</taxon>
        <taxon>Mollicutes</taxon>
        <taxon>Acholeplasmatales</taxon>
        <taxon>Acholeplasmataceae</taxon>
        <taxon>Mariniplasma</taxon>
    </lineage>
</organism>
<proteinExistence type="predicted"/>
<name>A0A7U9TMH5_9MOLU</name>
<reference evidence="1" key="1">
    <citation type="submission" date="2021-01" db="EMBL/GenBank/DDBJ databases">
        <title>Draft genome sequence of Acholeplasmataceae bacterium strain Mahy22.</title>
        <authorList>
            <person name="Watanabe M."/>
            <person name="Kojima H."/>
            <person name="Fukui M."/>
        </authorList>
    </citation>
    <scope>NUCLEOTIDE SEQUENCE</scope>
    <source>
        <strain evidence="1">Mahy22</strain>
    </source>
</reference>
<dbReference type="AlphaFoldDB" id="A0A7U9TMH5"/>
<keyword evidence="2" id="KW-1185">Reference proteome</keyword>
<dbReference type="RefSeq" id="WP_176240146.1">
    <property type="nucleotide sequence ID" value="NZ_AP024412.1"/>
</dbReference>
<evidence type="ECO:0000313" key="1">
    <source>
        <dbReference type="EMBL" id="BCR36174.1"/>
    </source>
</evidence>
<accession>A0A7U9TMH5</accession>
<protein>
    <recommendedName>
        <fullName evidence="3">Flavodoxin</fullName>
    </recommendedName>
</protein>